<accession>A0A0E9RE80</accession>
<reference evidence="1" key="2">
    <citation type="journal article" date="2015" name="Fish Shellfish Immunol.">
        <title>Early steps in the European eel (Anguilla anguilla)-Vibrio vulnificus interaction in the gills: Role of the RtxA13 toxin.</title>
        <authorList>
            <person name="Callol A."/>
            <person name="Pajuelo D."/>
            <person name="Ebbesson L."/>
            <person name="Teles M."/>
            <person name="MacKenzie S."/>
            <person name="Amaro C."/>
        </authorList>
    </citation>
    <scope>NUCLEOTIDE SEQUENCE</scope>
</reference>
<name>A0A0E9RE80_ANGAN</name>
<organism evidence="1">
    <name type="scientific">Anguilla anguilla</name>
    <name type="common">European freshwater eel</name>
    <name type="synonym">Muraena anguilla</name>
    <dbReference type="NCBI Taxonomy" id="7936"/>
    <lineage>
        <taxon>Eukaryota</taxon>
        <taxon>Metazoa</taxon>
        <taxon>Chordata</taxon>
        <taxon>Craniata</taxon>
        <taxon>Vertebrata</taxon>
        <taxon>Euteleostomi</taxon>
        <taxon>Actinopterygii</taxon>
        <taxon>Neopterygii</taxon>
        <taxon>Teleostei</taxon>
        <taxon>Anguilliformes</taxon>
        <taxon>Anguillidae</taxon>
        <taxon>Anguilla</taxon>
    </lineage>
</organism>
<dbReference type="AlphaFoldDB" id="A0A0E9RE80"/>
<protein>
    <submittedName>
        <fullName evidence="1">Uncharacterized protein</fullName>
    </submittedName>
</protein>
<reference evidence="1" key="1">
    <citation type="submission" date="2014-11" db="EMBL/GenBank/DDBJ databases">
        <authorList>
            <person name="Amaro Gonzalez C."/>
        </authorList>
    </citation>
    <scope>NUCLEOTIDE SEQUENCE</scope>
</reference>
<sequence>MLGTKTEDQWLNRSRERGVVKALANEGRYSTADPQGDELPQW</sequence>
<evidence type="ECO:0000313" key="1">
    <source>
        <dbReference type="EMBL" id="JAH27122.1"/>
    </source>
</evidence>
<proteinExistence type="predicted"/>
<dbReference type="EMBL" id="GBXM01081455">
    <property type="protein sequence ID" value="JAH27122.1"/>
    <property type="molecule type" value="Transcribed_RNA"/>
</dbReference>